<dbReference type="AlphaFoldDB" id="A0AAQ3PB25"/>
<proteinExistence type="predicted"/>
<protein>
    <recommendedName>
        <fullName evidence="3">EF-hand domain-containing protein</fullName>
    </recommendedName>
</protein>
<reference evidence="1 2" key="1">
    <citation type="journal article" date="2023" name="Life. Sci Alliance">
        <title>Evolutionary insights into 3D genome organization and epigenetic landscape of Vigna mungo.</title>
        <authorList>
            <person name="Junaid A."/>
            <person name="Singh B."/>
            <person name="Bhatia S."/>
        </authorList>
    </citation>
    <scope>NUCLEOTIDE SEQUENCE [LARGE SCALE GENOMIC DNA]</scope>
    <source>
        <strain evidence="1">Urdbean</strain>
    </source>
</reference>
<name>A0AAQ3PB25_VIGMU</name>
<evidence type="ECO:0008006" key="3">
    <source>
        <dbReference type="Google" id="ProtNLM"/>
    </source>
</evidence>
<sequence>MHCIIDRDKNGCYNNDELKPALRDLGAYFPGWRAFRTFGKANANNASQISGEEVGTLVALENSYPSLFHQIICVLCNHILYNTVYVCAFIYPLCCLNVSGRTTSNLYSHSQ</sequence>
<evidence type="ECO:0000313" key="1">
    <source>
        <dbReference type="EMBL" id="WVZ25481.1"/>
    </source>
</evidence>
<keyword evidence="2" id="KW-1185">Reference proteome</keyword>
<dbReference type="Proteomes" id="UP001374535">
    <property type="component" value="Chromosome 1"/>
</dbReference>
<dbReference type="InterPro" id="IPR011992">
    <property type="entry name" value="EF-hand-dom_pair"/>
</dbReference>
<accession>A0AAQ3PB25</accession>
<gene>
    <name evidence="1" type="ORF">V8G54_004025</name>
</gene>
<evidence type="ECO:0000313" key="2">
    <source>
        <dbReference type="Proteomes" id="UP001374535"/>
    </source>
</evidence>
<dbReference type="SUPFAM" id="SSF47473">
    <property type="entry name" value="EF-hand"/>
    <property type="match status" value="1"/>
</dbReference>
<organism evidence="1 2">
    <name type="scientific">Vigna mungo</name>
    <name type="common">Black gram</name>
    <name type="synonym">Phaseolus mungo</name>
    <dbReference type="NCBI Taxonomy" id="3915"/>
    <lineage>
        <taxon>Eukaryota</taxon>
        <taxon>Viridiplantae</taxon>
        <taxon>Streptophyta</taxon>
        <taxon>Embryophyta</taxon>
        <taxon>Tracheophyta</taxon>
        <taxon>Spermatophyta</taxon>
        <taxon>Magnoliopsida</taxon>
        <taxon>eudicotyledons</taxon>
        <taxon>Gunneridae</taxon>
        <taxon>Pentapetalae</taxon>
        <taxon>rosids</taxon>
        <taxon>fabids</taxon>
        <taxon>Fabales</taxon>
        <taxon>Fabaceae</taxon>
        <taxon>Papilionoideae</taxon>
        <taxon>50 kb inversion clade</taxon>
        <taxon>NPAAA clade</taxon>
        <taxon>indigoferoid/millettioid clade</taxon>
        <taxon>Phaseoleae</taxon>
        <taxon>Vigna</taxon>
    </lineage>
</organism>
<dbReference type="EMBL" id="CP144700">
    <property type="protein sequence ID" value="WVZ25481.1"/>
    <property type="molecule type" value="Genomic_DNA"/>
</dbReference>